<proteinExistence type="predicted"/>
<dbReference type="PANTHER" id="PTHR45947">
    <property type="entry name" value="SULFOQUINOVOSYL TRANSFERASE SQD2"/>
    <property type="match status" value="1"/>
</dbReference>
<name>A0A4Y8WFA3_9VIBR</name>
<gene>
    <name evidence="3" type="ORF">ELS82_10975</name>
</gene>
<dbReference type="EMBL" id="SATR01000014">
    <property type="protein sequence ID" value="TFH91612.1"/>
    <property type="molecule type" value="Genomic_DNA"/>
</dbReference>
<dbReference type="CDD" id="cd03801">
    <property type="entry name" value="GT4_PimA-like"/>
    <property type="match status" value="1"/>
</dbReference>
<sequence>MKAAYVCSDRGVPIFGSKGCSLHVQEVTRALLQSNINVDLHAASIGGECPNDLTNLDIHRIRHAKQPDRALREQLDIHDNLATISELECSEPYDFVYERYSLWSHAGMSYAASRHIPAILEVNAPLVEEQRKYRGLIDELAAIEVTKQCFEAASLILTVSDQVANYVDSYPQARGKVKVLPNGVNTDRFSSNPVPDSSQKRIFTYGFVGTLKPWHGVDRLITAFASVHQQLPHTRLIIVGDGPMKEALISQAQSLNLIDCIEITGLVTPTNMATMYQRMDVGVAPYPDDINFYFSPLKVYEYMAAGLPVIGSDIGQISDIITDHTTGMTCSASNITGLIKAMKYLAMNPATAIAWGQAAQKEARAHHSWKQRLDCILSWSGLTLEQSHG</sequence>
<evidence type="ECO:0000313" key="3">
    <source>
        <dbReference type="EMBL" id="TFH91612.1"/>
    </source>
</evidence>
<reference evidence="3 4" key="1">
    <citation type="submission" date="2019-01" db="EMBL/GenBank/DDBJ databases">
        <title>Vibrio BEI176 sp. nov, a marine bacterium isolated from China: eastern marignal seas.</title>
        <authorList>
            <person name="Li B."/>
        </authorList>
    </citation>
    <scope>NUCLEOTIDE SEQUENCE [LARGE SCALE GENOMIC DNA]</scope>
    <source>
        <strain evidence="3 4">BEI176</strain>
    </source>
</reference>
<keyword evidence="4" id="KW-1185">Reference proteome</keyword>
<dbReference type="Pfam" id="PF00534">
    <property type="entry name" value="Glycos_transf_1"/>
    <property type="match status" value="1"/>
</dbReference>
<evidence type="ECO:0000259" key="2">
    <source>
        <dbReference type="Pfam" id="PF13439"/>
    </source>
</evidence>
<organism evidence="3 4">
    <name type="scientific">Vibrio ouci</name>
    <dbReference type="NCBI Taxonomy" id="2499078"/>
    <lineage>
        <taxon>Bacteria</taxon>
        <taxon>Pseudomonadati</taxon>
        <taxon>Pseudomonadota</taxon>
        <taxon>Gammaproteobacteria</taxon>
        <taxon>Vibrionales</taxon>
        <taxon>Vibrionaceae</taxon>
        <taxon>Vibrio</taxon>
    </lineage>
</organism>
<dbReference type="InterPro" id="IPR001296">
    <property type="entry name" value="Glyco_trans_1"/>
</dbReference>
<dbReference type="PANTHER" id="PTHR45947:SF3">
    <property type="entry name" value="SULFOQUINOVOSYL TRANSFERASE SQD2"/>
    <property type="match status" value="1"/>
</dbReference>
<accession>A0A4Y8WFA3</accession>
<protein>
    <submittedName>
        <fullName evidence="3">Glycosyltransferase family 1 protein</fullName>
    </submittedName>
</protein>
<evidence type="ECO:0000313" key="4">
    <source>
        <dbReference type="Proteomes" id="UP000297753"/>
    </source>
</evidence>
<dbReference type="Gene3D" id="3.40.50.2000">
    <property type="entry name" value="Glycogen Phosphorylase B"/>
    <property type="match status" value="2"/>
</dbReference>
<comment type="caution">
    <text evidence="3">The sequence shown here is derived from an EMBL/GenBank/DDBJ whole genome shotgun (WGS) entry which is preliminary data.</text>
</comment>
<dbReference type="InterPro" id="IPR028098">
    <property type="entry name" value="Glyco_trans_4-like_N"/>
</dbReference>
<dbReference type="RefSeq" id="WP_134835523.1">
    <property type="nucleotide sequence ID" value="NZ_SATR01000014.1"/>
</dbReference>
<keyword evidence="3" id="KW-0808">Transferase</keyword>
<evidence type="ECO:0000259" key="1">
    <source>
        <dbReference type="Pfam" id="PF00534"/>
    </source>
</evidence>
<dbReference type="SUPFAM" id="SSF53756">
    <property type="entry name" value="UDP-Glycosyltransferase/glycogen phosphorylase"/>
    <property type="match status" value="1"/>
</dbReference>
<dbReference type="GO" id="GO:0016757">
    <property type="term" value="F:glycosyltransferase activity"/>
    <property type="evidence" value="ECO:0007669"/>
    <property type="project" value="UniProtKB-ARBA"/>
</dbReference>
<dbReference type="Pfam" id="PF13439">
    <property type="entry name" value="Glyco_transf_4"/>
    <property type="match status" value="1"/>
</dbReference>
<dbReference type="InterPro" id="IPR050194">
    <property type="entry name" value="Glycosyltransferase_grp1"/>
</dbReference>
<feature type="domain" description="Glycosyl transferase family 1" evidence="1">
    <location>
        <begin position="204"/>
        <end position="361"/>
    </location>
</feature>
<dbReference type="OrthoDB" id="8756565at2"/>
<feature type="domain" description="Glycosyltransferase subfamily 4-like N-terminal" evidence="2">
    <location>
        <begin position="19"/>
        <end position="188"/>
    </location>
</feature>
<dbReference type="AlphaFoldDB" id="A0A4Y8WFA3"/>
<dbReference type="Proteomes" id="UP000297753">
    <property type="component" value="Unassembled WGS sequence"/>
</dbReference>